<reference evidence="8 9" key="1">
    <citation type="journal article" date="2020" name="Biotechnol. Biofuels">
        <title>New insights from the biogas microbiome by comprehensive genome-resolved metagenomics of nearly 1600 species originating from multiple anaerobic digesters.</title>
        <authorList>
            <person name="Campanaro S."/>
            <person name="Treu L."/>
            <person name="Rodriguez-R L.M."/>
            <person name="Kovalovszki A."/>
            <person name="Ziels R.M."/>
            <person name="Maus I."/>
            <person name="Zhu X."/>
            <person name="Kougias P.G."/>
            <person name="Basile A."/>
            <person name="Luo G."/>
            <person name="Schluter A."/>
            <person name="Konstantinidis K.T."/>
            <person name="Angelidaki I."/>
        </authorList>
    </citation>
    <scope>NUCLEOTIDE SEQUENCE [LARGE SCALE GENOMIC DNA]</scope>
    <source>
        <strain evidence="8">AS22ysBPME_79</strain>
    </source>
</reference>
<feature type="transmembrane region" description="Helical" evidence="7">
    <location>
        <begin position="68"/>
        <end position="85"/>
    </location>
</feature>
<organism evidence="8 9">
    <name type="scientific">Candidatus Iainarchaeum sp</name>
    <dbReference type="NCBI Taxonomy" id="3101447"/>
    <lineage>
        <taxon>Archaea</taxon>
        <taxon>Candidatus Iainarchaeota</taxon>
        <taxon>Candidatus Iainarchaeia</taxon>
        <taxon>Candidatus Iainarchaeales</taxon>
        <taxon>Candidatus Iainarchaeaceae</taxon>
        <taxon>Candidatus Iainarchaeum</taxon>
    </lineage>
</organism>
<dbReference type="InterPro" id="IPR022791">
    <property type="entry name" value="L-PG_synthase/AglD"/>
</dbReference>
<keyword evidence="3" id="KW-1003">Cell membrane</keyword>
<keyword evidence="6 7" id="KW-0472">Membrane</keyword>
<feature type="transmembrane region" description="Helical" evidence="7">
    <location>
        <begin position="238"/>
        <end position="257"/>
    </location>
</feature>
<feature type="transmembrane region" description="Helical" evidence="7">
    <location>
        <begin position="7"/>
        <end position="32"/>
    </location>
</feature>
<evidence type="ECO:0000256" key="2">
    <source>
        <dbReference type="ARBA" id="ARBA00011061"/>
    </source>
</evidence>
<evidence type="ECO:0000256" key="1">
    <source>
        <dbReference type="ARBA" id="ARBA00004651"/>
    </source>
</evidence>
<comment type="subcellular location">
    <subcellularLocation>
        <location evidence="1">Cell membrane</location>
        <topology evidence="1">Multi-pass membrane protein</topology>
    </subcellularLocation>
</comment>
<dbReference type="NCBIfam" id="TIGR00374">
    <property type="entry name" value="flippase-like domain"/>
    <property type="match status" value="1"/>
</dbReference>
<gene>
    <name evidence="8" type="ORF">GX950_03290</name>
</gene>
<evidence type="ECO:0000256" key="4">
    <source>
        <dbReference type="ARBA" id="ARBA00022692"/>
    </source>
</evidence>
<dbReference type="AlphaFoldDB" id="A0A7K4BZV6"/>
<feature type="transmembrane region" description="Helical" evidence="7">
    <location>
        <begin position="38"/>
        <end position="61"/>
    </location>
</feature>
<evidence type="ECO:0000256" key="5">
    <source>
        <dbReference type="ARBA" id="ARBA00022989"/>
    </source>
</evidence>
<protein>
    <submittedName>
        <fullName evidence="8">Flippase-like domain-containing protein</fullName>
    </submittedName>
</protein>
<comment type="caution">
    <text evidence="8">The sequence shown here is derived from an EMBL/GenBank/DDBJ whole genome shotgun (WGS) entry which is preliminary data.</text>
</comment>
<evidence type="ECO:0000313" key="8">
    <source>
        <dbReference type="EMBL" id="NMA44806.1"/>
    </source>
</evidence>
<sequence length="325" mass="36118">MEKYLKYSIVFLVLVFAGYGVITGLTGALPVILSANPYFFAMAVLFFLLSIVLWIIPWALLLKNNKKVTFWNSIIVGFSCVYGALTPVQVGSEALRSIKAKEHFGVSYSQSISAAMVVKGLKFFMLTVLSSLVVWVVLLETQLSIVALFGLLSGFSVIILASALFLLPLNKKIGLMISAIFGELGKIWRGFLVLKKYFYEYSNYLQVVPKKNFLKVLVLSGASLLFEFFALYYCFFALSVPIELFPLAFLFIIISILERTPVLPRGVGLVEAAGFIFLAMPEFSQISLNLSQIAAILILFGVVRLFIPTILSLLTTQIKIKPNKK</sequence>
<feature type="transmembrane region" description="Helical" evidence="7">
    <location>
        <begin position="120"/>
        <end position="138"/>
    </location>
</feature>
<dbReference type="PANTHER" id="PTHR39087">
    <property type="entry name" value="UPF0104 MEMBRANE PROTEIN MJ1595"/>
    <property type="match status" value="1"/>
</dbReference>
<feature type="transmembrane region" description="Helical" evidence="7">
    <location>
        <begin position="213"/>
        <end position="232"/>
    </location>
</feature>
<evidence type="ECO:0000313" key="9">
    <source>
        <dbReference type="Proteomes" id="UP000526302"/>
    </source>
</evidence>
<dbReference type="Pfam" id="PF03706">
    <property type="entry name" value="LPG_synthase_TM"/>
    <property type="match status" value="1"/>
</dbReference>
<dbReference type="Proteomes" id="UP000526302">
    <property type="component" value="Unassembled WGS sequence"/>
</dbReference>
<dbReference type="GO" id="GO:0005886">
    <property type="term" value="C:plasma membrane"/>
    <property type="evidence" value="ECO:0007669"/>
    <property type="project" value="UniProtKB-SubCell"/>
</dbReference>
<keyword evidence="5 7" id="KW-1133">Transmembrane helix</keyword>
<name>A0A7K4BZV6_9ARCH</name>
<feature type="transmembrane region" description="Helical" evidence="7">
    <location>
        <begin position="145"/>
        <end position="167"/>
    </location>
</feature>
<evidence type="ECO:0000256" key="7">
    <source>
        <dbReference type="SAM" id="Phobius"/>
    </source>
</evidence>
<feature type="transmembrane region" description="Helical" evidence="7">
    <location>
        <begin position="262"/>
        <end position="281"/>
    </location>
</feature>
<evidence type="ECO:0000256" key="6">
    <source>
        <dbReference type="ARBA" id="ARBA00023136"/>
    </source>
</evidence>
<feature type="transmembrane region" description="Helical" evidence="7">
    <location>
        <begin position="173"/>
        <end position="192"/>
    </location>
</feature>
<comment type="similarity">
    <text evidence="2">Belongs to the UPF0104 family.</text>
</comment>
<dbReference type="EMBL" id="JAAZKV010000023">
    <property type="protein sequence ID" value="NMA44806.1"/>
    <property type="molecule type" value="Genomic_DNA"/>
</dbReference>
<feature type="transmembrane region" description="Helical" evidence="7">
    <location>
        <begin position="293"/>
        <end position="315"/>
    </location>
</feature>
<dbReference type="PANTHER" id="PTHR39087:SF2">
    <property type="entry name" value="UPF0104 MEMBRANE PROTEIN MJ1595"/>
    <property type="match status" value="1"/>
</dbReference>
<evidence type="ECO:0000256" key="3">
    <source>
        <dbReference type="ARBA" id="ARBA00022475"/>
    </source>
</evidence>
<keyword evidence="4 7" id="KW-0812">Transmembrane</keyword>
<proteinExistence type="inferred from homology"/>
<accession>A0A7K4BZV6</accession>